<keyword evidence="4" id="KW-1185">Reference proteome</keyword>
<reference evidence="4" key="1">
    <citation type="submission" date="2016-10" db="EMBL/GenBank/DDBJ databases">
        <authorList>
            <person name="Varghese N."/>
            <person name="Submissions S."/>
        </authorList>
    </citation>
    <scope>NUCLEOTIDE SEQUENCE [LARGE SCALE GENOMIC DNA]</scope>
    <source>
        <strain evidence="4">CGMCC 4.6609</strain>
    </source>
</reference>
<feature type="region of interest" description="Disordered" evidence="1">
    <location>
        <begin position="86"/>
        <end position="110"/>
    </location>
</feature>
<dbReference type="Proteomes" id="UP000199691">
    <property type="component" value="Unassembled WGS sequence"/>
</dbReference>
<dbReference type="GO" id="GO:0043531">
    <property type="term" value="F:ADP binding"/>
    <property type="evidence" value="ECO:0007669"/>
    <property type="project" value="InterPro"/>
</dbReference>
<dbReference type="EMBL" id="FNIX01000037">
    <property type="protein sequence ID" value="SDP98254.1"/>
    <property type="molecule type" value="Genomic_DNA"/>
</dbReference>
<evidence type="ECO:0000259" key="2">
    <source>
        <dbReference type="PROSITE" id="PS50943"/>
    </source>
</evidence>
<dbReference type="InterPro" id="IPR010982">
    <property type="entry name" value="Lambda_DNA-bd_dom_sf"/>
</dbReference>
<dbReference type="SUPFAM" id="SSF52540">
    <property type="entry name" value="P-loop containing nucleoside triphosphate hydrolases"/>
    <property type="match status" value="1"/>
</dbReference>
<dbReference type="AlphaFoldDB" id="A0A1H0X5M4"/>
<dbReference type="CDD" id="cd00093">
    <property type="entry name" value="HTH_XRE"/>
    <property type="match status" value="1"/>
</dbReference>
<dbReference type="PRINTS" id="PR00364">
    <property type="entry name" value="DISEASERSIST"/>
</dbReference>
<accession>A0A1H0X5M4</accession>
<dbReference type="Pfam" id="PF13560">
    <property type="entry name" value="HTH_31"/>
    <property type="match status" value="1"/>
</dbReference>
<proteinExistence type="predicted"/>
<dbReference type="Pfam" id="PF13401">
    <property type="entry name" value="AAA_22"/>
    <property type="match status" value="1"/>
</dbReference>
<feature type="region of interest" description="Disordered" evidence="1">
    <location>
        <begin position="591"/>
        <end position="610"/>
    </location>
</feature>
<gene>
    <name evidence="3" type="ORF">SAMN05421507_13717</name>
</gene>
<dbReference type="PANTHER" id="PTHR47691">
    <property type="entry name" value="REGULATOR-RELATED"/>
    <property type="match status" value="1"/>
</dbReference>
<organism evidence="3 4">
    <name type="scientific">Lentzea jiangxiensis</name>
    <dbReference type="NCBI Taxonomy" id="641025"/>
    <lineage>
        <taxon>Bacteria</taxon>
        <taxon>Bacillati</taxon>
        <taxon>Actinomycetota</taxon>
        <taxon>Actinomycetes</taxon>
        <taxon>Pseudonocardiales</taxon>
        <taxon>Pseudonocardiaceae</taxon>
        <taxon>Lentzea</taxon>
    </lineage>
</organism>
<dbReference type="Gene3D" id="1.10.260.40">
    <property type="entry name" value="lambda repressor-like DNA-binding domains"/>
    <property type="match status" value="1"/>
</dbReference>
<protein>
    <submittedName>
        <fullName evidence="3">Transcriptional regulator, contains XRE-family HTH domain</fullName>
    </submittedName>
</protein>
<evidence type="ECO:0000256" key="1">
    <source>
        <dbReference type="SAM" id="MobiDB-lite"/>
    </source>
</evidence>
<dbReference type="InterPro" id="IPR001387">
    <property type="entry name" value="Cro/C1-type_HTH"/>
</dbReference>
<name>A0A1H0X5M4_9PSEU</name>
<dbReference type="Gene3D" id="3.40.50.300">
    <property type="entry name" value="P-loop containing nucleotide triphosphate hydrolases"/>
    <property type="match status" value="1"/>
</dbReference>
<dbReference type="Gene3D" id="1.10.10.10">
    <property type="entry name" value="Winged helix-like DNA-binding domain superfamily/Winged helix DNA-binding domain"/>
    <property type="match status" value="1"/>
</dbReference>
<dbReference type="PANTHER" id="PTHR47691:SF3">
    <property type="entry name" value="HTH-TYPE TRANSCRIPTIONAL REGULATOR RV0890C-RELATED"/>
    <property type="match status" value="1"/>
</dbReference>
<dbReference type="InterPro" id="IPR049945">
    <property type="entry name" value="AAA_22"/>
</dbReference>
<dbReference type="SUPFAM" id="SSF47413">
    <property type="entry name" value="lambda repressor-like DNA-binding domains"/>
    <property type="match status" value="1"/>
</dbReference>
<dbReference type="STRING" id="641025.SAMN05421507_13717"/>
<dbReference type="SMART" id="SM00530">
    <property type="entry name" value="HTH_XRE"/>
    <property type="match status" value="1"/>
</dbReference>
<dbReference type="PROSITE" id="PS50943">
    <property type="entry name" value="HTH_CROC1"/>
    <property type="match status" value="1"/>
</dbReference>
<dbReference type="GO" id="GO:0003677">
    <property type="term" value="F:DNA binding"/>
    <property type="evidence" value="ECO:0007669"/>
    <property type="project" value="InterPro"/>
</dbReference>
<evidence type="ECO:0000313" key="4">
    <source>
        <dbReference type="Proteomes" id="UP000199691"/>
    </source>
</evidence>
<feature type="domain" description="HTH cro/C1-type" evidence="2">
    <location>
        <begin position="16"/>
        <end position="71"/>
    </location>
</feature>
<dbReference type="InterPro" id="IPR036388">
    <property type="entry name" value="WH-like_DNA-bd_sf"/>
</dbReference>
<dbReference type="InterPro" id="IPR027417">
    <property type="entry name" value="P-loop_NTPase"/>
</dbReference>
<evidence type="ECO:0000313" key="3">
    <source>
        <dbReference type="EMBL" id="SDP98254.1"/>
    </source>
</evidence>
<sequence length="610" mass="65108">MANVTAGPVSSVGVLLRSYRVRAGVTQEELAEASGVSVRAISDMERGIAKCPQRRTIDALVGPLALSDDESAQLREVAKRARVSSAPESVALPAQRTPARSAPAQLPADLNDFTGSERELEELRPFLRVRMAGGQTGRVTLLSGAPGTGKTSLAVHAAHELAAHFPDGQLFLKLRGMSNGPADVADVLQLVLRSLGVESTLIPAEQEHRASLCRSLLADRAVLIVLDDAADEAQVRPLLVGGPRSVTLVTSRQVLPGLAGVGRFGLGVLTPYDALALLRSIVGAGRVSAESDAAEDLVGLCGGLPLAIRIAGNRLASRPTWPLSYFVSQLRSRNRRLTALTAGDLDVRRVFDLSYRQLGPVAAAMFRRLALVPGPDFAVEAARMLVDGHERDAGVVLDELADASLVQPAPEDGRYQLHDLLREFAAEMLTEAETGETVREVEQRLDRWLVRTAAAAGRYFQPSSSVRTPPKPTESFADSAGARRWLETETGNWLAALRRSAARAEHHQVVDLASAMYWYPEFGGTADLWHEVFTLALQSAVALGCKREEAAQRNYMAWVLGTLLSSADGAAGSGRRGRGRRSAGAELGFALPQHHAQSPGGPARVGGGFQ</sequence>